<reference evidence="3 4" key="1">
    <citation type="submission" date="2024-05" db="EMBL/GenBank/DDBJ databases">
        <authorList>
            <consortium name="Candidatus Magnetaquicoccaceae bacterium FCR-1 genome sequencing consortium"/>
            <person name="Shimoshige H."/>
            <person name="Shimamura S."/>
            <person name="Taoka A."/>
            <person name="Kobayashi H."/>
            <person name="Maekawa T."/>
        </authorList>
    </citation>
    <scope>NUCLEOTIDE SEQUENCE [LARGE SCALE GENOMIC DNA]</scope>
    <source>
        <strain evidence="3 4">FCR-1</strain>
    </source>
</reference>
<evidence type="ECO:0000313" key="3">
    <source>
        <dbReference type="EMBL" id="GAB0056271.1"/>
    </source>
</evidence>
<dbReference type="InterPro" id="IPR003791">
    <property type="entry name" value="UPF0178"/>
</dbReference>
<dbReference type="PANTHER" id="PTHR35146:SF1">
    <property type="entry name" value="UPF0178 PROTEIN YAII"/>
    <property type="match status" value="1"/>
</dbReference>
<dbReference type="HAMAP" id="MF_00489">
    <property type="entry name" value="UPF0178"/>
    <property type="match status" value="1"/>
</dbReference>
<proteinExistence type="inferred from homology"/>
<dbReference type="Proteomes" id="UP001628193">
    <property type="component" value="Unassembled WGS sequence"/>
</dbReference>
<gene>
    <name evidence="3" type="ORF">SIID45300_00576</name>
</gene>
<evidence type="ECO:0000256" key="2">
    <source>
        <dbReference type="HAMAP-Rule" id="MF_00489"/>
    </source>
</evidence>
<comment type="similarity">
    <text evidence="1 2">Belongs to the UPF0178 family.</text>
</comment>
<evidence type="ECO:0000313" key="4">
    <source>
        <dbReference type="Proteomes" id="UP001628193"/>
    </source>
</evidence>
<reference evidence="3 4" key="2">
    <citation type="submission" date="2024-09" db="EMBL/GenBank/DDBJ databases">
        <title>Draft genome sequence of Candidatus Magnetaquicoccaceae bacterium FCR-1.</title>
        <authorList>
            <person name="Shimoshige H."/>
            <person name="Shimamura S."/>
            <person name="Taoka A."/>
            <person name="Kobayashi H."/>
            <person name="Maekawa T."/>
        </authorList>
    </citation>
    <scope>NUCLEOTIDE SEQUENCE [LARGE SCALE GENOMIC DNA]</scope>
    <source>
        <strain evidence="3 4">FCR-1</strain>
    </source>
</reference>
<protein>
    <recommendedName>
        <fullName evidence="2">UPF0178 protein SIID45300_00576</fullName>
    </recommendedName>
</protein>
<dbReference type="PANTHER" id="PTHR35146">
    <property type="entry name" value="UPF0178 PROTEIN YAII"/>
    <property type="match status" value="1"/>
</dbReference>
<organism evidence="3 4">
    <name type="scientific">Candidatus Magnetaquiglobus chichijimensis</name>
    <dbReference type="NCBI Taxonomy" id="3141448"/>
    <lineage>
        <taxon>Bacteria</taxon>
        <taxon>Pseudomonadati</taxon>
        <taxon>Pseudomonadota</taxon>
        <taxon>Magnetococcia</taxon>
        <taxon>Magnetococcales</taxon>
        <taxon>Candidatus Magnetaquicoccaceae</taxon>
        <taxon>Candidatus Magnetaquiglobus</taxon>
    </lineage>
</organism>
<dbReference type="CDD" id="cd18720">
    <property type="entry name" value="PIN_YqxD-like"/>
    <property type="match status" value="1"/>
</dbReference>
<comment type="caution">
    <text evidence="3">The sequence shown here is derived from an EMBL/GenBank/DDBJ whole genome shotgun (WGS) entry which is preliminary data.</text>
</comment>
<dbReference type="NCBIfam" id="NF001095">
    <property type="entry name" value="PRK00124.1"/>
    <property type="match status" value="1"/>
</dbReference>
<name>A0ABQ0C5W1_9PROT</name>
<accession>A0ABQ0C5W1</accession>
<dbReference type="EMBL" id="BAAFGK010000002">
    <property type="protein sequence ID" value="GAB0056271.1"/>
    <property type="molecule type" value="Genomic_DNA"/>
</dbReference>
<keyword evidence="4" id="KW-1185">Reference proteome</keyword>
<evidence type="ECO:0000256" key="1">
    <source>
        <dbReference type="ARBA" id="ARBA00008522"/>
    </source>
</evidence>
<sequence>MKIFVDADACPVKSEVMRVAERHALAVLMVTNQWMRLPAHPLLTIQVVTGGLDKADDWIVERIEAGDVAITADIPLAARCLAKGARVLGPTGKPFDDDGIGMALAMRDLNAHLRDAGEIRGGGPPFGPKDRSRFLQTLEEVIQALKRGR</sequence>
<dbReference type="RefSeq" id="WP_420903983.1">
    <property type="nucleotide sequence ID" value="NZ_BAAFGK010000002.1"/>
</dbReference>
<dbReference type="Pfam" id="PF02639">
    <property type="entry name" value="DUF188"/>
    <property type="match status" value="1"/>
</dbReference>